<dbReference type="InterPro" id="IPR007252">
    <property type="entry name" value="Nup84/Nup107"/>
</dbReference>
<dbReference type="PANTHER" id="PTHR13003:SF2">
    <property type="entry name" value="NUCLEAR PORE COMPLEX PROTEIN NUP107"/>
    <property type="match status" value="1"/>
</dbReference>
<protein>
    <recommendedName>
        <fullName evidence="18">Nuclear pore complex protein</fullName>
    </recommendedName>
</protein>
<sequence length="1015" mass="116805">MPMTRSSTAGLRKSLDKSRRSEDFANGADTTVKYIWQYSETHQQFNPSEMNEYIDTKRKERNQRLFSKPQQSAASNPENVSTNSSDEVSNGRTEQTKLNIKKSLRMLDDAVASPRRTGSPLLRTVATPTSILRGNQQPLPTLKHSSYTPSGRSSLAEGSFDLQNTSFLNMVGTTPGRSKLGPAGRHFDATISLMDDSGYTKPVTPTGQYFLEDIEDKTTDITKSTTYSEMDVVETAFDVLLEGFTKCLTTLTHSTQVFQLVEEYERLCNETASAIYNFATKSTPGRARFSKRIKHMDATNQEKYTWRLIGYLFRDRLEKSVENEDDLLSETVVGEIAKNKSEKEIVLDLFKKEASTRRNQLVIDWLEKNSEDWLDNFIESENVEFFGNFYNWENTLHSLEQSGPMTAPKRPFVTEMDPDAPVRQNRPIADLDIEDEKRLLKHLFAYIRAGKLQQAQELCIKCGQAWRAATMEGWKLYHNPNSHNKDTSNTRNIEPVEGNPNRDIWKNCCWDLSEQECYNVYERAIYSALGGNLRQLLPACISWEDHLWAYFKVMVDVRVEQELRTKADRAFENLCSEYWDQVLTQGKVFGELHGSKNEAVREESNAQFHVIQKHIILNNIDGLIEEMFGWLRDQALSSHMLRFMAHFILFLRTVGLETKDTMCKSILQSFVELLIKERQLKLVAIYTSHLPADVQVILYAQFLEDITDKAERKLCFELAESAGLDIASITKTVVENIRGKDDFKMQDDSALEAATSEEDRKKIEAIEWLIFDPSQRAEAIKQSNAIMRCFLALRKHEAARNIFEKLPEDSIDVVHRQWQMKAGDSPLTAQDSNSIREYLCIKAYLDALETFDAWFEHFHRNAPKEPIARGPVSFTEKVAFEQDLKQYEAERDRWQRALDLHTKETSHRIYNVLLFPGGWMIDLDEEEDPRESRARQLGLLRQLCIPFLTFLLQSVLSSASEHKQCLQLADIIASSKTALYEVFRKDELRKLLSLLRQSSIQILENQSDPLGYEMK</sequence>
<keyword evidence="15" id="KW-0137">Centromere</keyword>
<dbReference type="GO" id="GO:0000973">
    <property type="term" value="P:post-transcriptional tethering of RNA polymerase II gene DNA at nuclear periphery"/>
    <property type="evidence" value="ECO:0007669"/>
    <property type="project" value="TreeGrafter"/>
</dbReference>
<feature type="region of interest" description="Disordered" evidence="20">
    <location>
        <begin position="65"/>
        <end position="101"/>
    </location>
</feature>
<evidence type="ECO:0000256" key="15">
    <source>
        <dbReference type="ARBA" id="ARBA00023328"/>
    </source>
</evidence>
<dbReference type="EMBL" id="CACRXK020001204">
    <property type="protein sequence ID" value="CAB3987626.1"/>
    <property type="molecule type" value="Genomic_DNA"/>
</dbReference>
<keyword evidence="9" id="KW-0653">Protein transport</keyword>
<feature type="region of interest" description="Disordered" evidence="20">
    <location>
        <begin position="132"/>
        <end position="155"/>
    </location>
</feature>
<comment type="subcellular location">
    <subcellularLocation>
        <location evidence="1">Chromosome</location>
        <location evidence="1">Centromere</location>
        <location evidence="1">Kinetochore</location>
    </subcellularLocation>
    <subcellularLocation>
        <location evidence="18">Nucleus</location>
        <location evidence="18">Nuclear pore complex</location>
    </subcellularLocation>
    <subcellularLocation>
        <location evidence="18">Nucleus membrane</location>
    </subcellularLocation>
</comment>
<evidence type="ECO:0000256" key="16">
    <source>
        <dbReference type="ARBA" id="ARBA00056880"/>
    </source>
</evidence>
<keyword evidence="8" id="KW-0995">Kinetochore</keyword>
<dbReference type="Proteomes" id="UP001152795">
    <property type="component" value="Unassembled WGS sequence"/>
</dbReference>
<dbReference type="GO" id="GO:0031080">
    <property type="term" value="C:nuclear pore outer ring"/>
    <property type="evidence" value="ECO:0007669"/>
    <property type="project" value="TreeGrafter"/>
</dbReference>
<dbReference type="Gene3D" id="1.20.190.50">
    <property type="match status" value="1"/>
</dbReference>
<evidence type="ECO:0000256" key="7">
    <source>
        <dbReference type="ARBA" id="ARBA00022816"/>
    </source>
</evidence>
<comment type="caution">
    <text evidence="21">The sequence shown here is derived from an EMBL/GenBank/DDBJ whole genome shotgun (WGS) entry which is preliminary data.</text>
</comment>
<evidence type="ECO:0000256" key="14">
    <source>
        <dbReference type="ARBA" id="ARBA00023242"/>
    </source>
</evidence>
<evidence type="ECO:0000256" key="19">
    <source>
        <dbReference type="SAM" id="Coils"/>
    </source>
</evidence>
<dbReference type="GO" id="GO:0000776">
    <property type="term" value="C:kinetochore"/>
    <property type="evidence" value="ECO:0007669"/>
    <property type="project" value="UniProtKB-KW"/>
</dbReference>
<evidence type="ECO:0000256" key="12">
    <source>
        <dbReference type="ARBA" id="ARBA00023132"/>
    </source>
</evidence>
<accession>A0A6S7GFL5</accession>
<keyword evidence="3 18" id="KW-0813">Transport</keyword>
<evidence type="ECO:0000256" key="11">
    <source>
        <dbReference type="ARBA" id="ARBA00023010"/>
    </source>
</evidence>
<evidence type="ECO:0000313" key="21">
    <source>
        <dbReference type="EMBL" id="CAB3987626.1"/>
    </source>
</evidence>
<comment type="function">
    <text evidence="16">Plays a role in the nuclear pore complex (NPC) assembly and/or maintenance. Required for the assembly of peripheral proteins into the NPC. May anchor NUP62 to the NPC. Involved in nephrogenesis.</text>
</comment>
<dbReference type="PANTHER" id="PTHR13003">
    <property type="entry name" value="NUP107-RELATED"/>
    <property type="match status" value="1"/>
</dbReference>
<feature type="coiled-coil region" evidence="19">
    <location>
        <begin position="877"/>
        <end position="904"/>
    </location>
</feature>
<keyword evidence="12 18" id="KW-0906">Nuclear pore complex</keyword>
<comment type="subunit">
    <text evidence="17">Part of the nuclear pore complex (NPC). Forms part of the Nup160 subcomplex in the nuclear pore which is composed of NUP160, NUP133, NUP107 and Nup96; this complex plays a role in RNA export and in tethering Nup98 and NUP153 to the nucleus. Does not interact with TPR. Interacts with ZNF106.</text>
</comment>
<evidence type="ECO:0000256" key="18">
    <source>
        <dbReference type="RuleBase" id="RU365072"/>
    </source>
</evidence>
<keyword evidence="13 18" id="KW-0472">Membrane</keyword>
<dbReference type="FunFam" id="1.10.3450.20:FF:000001">
    <property type="entry name" value="Nuclear pore complex protein"/>
    <property type="match status" value="1"/>
</dbReference>
<evidence type="ECO:0000256" key="6">
    <source>
        <dbReference type="ARBA" id="ARBA00022553"/>
    </source>
</evidence>
<evidence type="ECO:0000256" key="4">
    <source>
        <dbReference type="ARBA" id="ARBA00022454"/>
    </source>
</evidence>
<feature type="compositionally biased region" description="Polar residues" evidence="20">
    <location>
        <begin position="132"/>
        <end position="153"/>
    </location>
</feature>
<keyword evidence="7" id="KW-0509">mRNA transport</keyword>
<keyword evidence="14 18" id="KW-0539">Nucleus</keyword>
<dbReference type="GO" id="GO:0006406">
    <property type="term" value="P:mRNA export from nucleus"/>
    <property type="evidence" value="ECO:0007669"/>
    <property type="project" value="TreeGrafter"/>
</dbReference>
<feature type="compositionally biased region" description="Basic and acidic residues" evidence="20">
    <location>
        <begin position="13"/>
        <end position="23"/>
    </location>
</feature>
<evidence type="ECO:0000256" key="1">
    <source>
        <dbReference type="ARBA" id="ARBA00004629"/>
    </source>
</evidence>
<comment type="function">
    <text evidence="18">Functions as a component of the nuclear pore complex (NPC).</text>
</comment>
<dbReference type="AlphaFoldDB" id="A0A6S7GFL5"/>
<evidence type="ECO:0000256" key="10">
    <source>
        <dbReference type="ARBA" id="ARBA00022990"/>
    </source>
</evidence>
<dbReference type="GO" id="GO:0031965">
    <property type="term" value="C:nuclear membrane"/>
    <property type="evidence" value="ECO:0007669"/>
    <property type="project" value="UniProtKB-SubCell"/>
</dbReference>
<gene>
    <name evidence="21" type="ORF">PACLA_8A079080</name>
</gene>
<evidence type="ECO:0000256" key="20">
    <source>
        <dbReference type="SAM" id="MobiDB-lite"/>
    </source>
</evidence>
<feature type="region of interest" description="Disordered" evidence="20">
    <location>
        <begin position="1"/>
        <end position="24"/>
    </location>
</feature>
<reference evidence="21" key="1">
    <citation type="submission" date="2020-04" db="EMBL/GenBank/DDBJ databases">
        <authorList>
            <person name="Alioto T."/>
            <person name="Alioto T."/>
            <person name="Gomez Garrido J."/>
        </authorList>
    </citation>
    <scope>NUCLEOTIDE SEQUENCE</scope>
    <source>
        <strain evidence="21">A484AB</strain>
    </source>
</reference>
<evidence type="ECO:0000256" key="9">
    <source>
        <dbReference type="ARBA" id="ARBA00022927"/>
    </source>
</evidence>
<evidence type="ECO:0000256" key="2">
    <source>
        <dbReference type="ARBA" id="ARBA00009510"/>
    </source>
</evidence>
<keyword evidence="5" id="KW-0488">Methylation</keyword>
<dbReference type="GO" id="GO:0006606">
    <property type="term" value="P:protein import into nucleus"/>
    <property type="evidence" value="ECO:0007669"/>
    <property type="project" value="TreeGrafter"/>
</dbReference>
<comment type="similarity">
    <text evidence="2 18">Belongs to the nucleoporin Nup84/Nup107 family.</text>
</comment>
<dbReference type="FunFam" id="1.20.190.50:FF:000001">
    <property type="entry name" value="Nuclear pore complex protein"/>
    <property type="match status" value="1"/>
</dbReference>
<dbReference type="OrthoDB" id="3098at2759"/>
<name>A0A6S7GFL5_PARCT</name>
<evidence type="ECO:0000256" key="8">
    <source>
        <dbReference type="ARBA" id="ARBA00022838"/>
    </source>
</evidence>
<keyword evidence="22" id="KW-1185">Reference proteome</keyword>
<dbReference type="Gene3D" id="1.10.3450.20">
    <property type="match status" value="1"/>
</dbReference>
<proteinExistence type="inferred from homology"/>
<evidence type="ECO:0000256" key="13">
    <source>
        <dbReference type="ARBA" id="ARBA00023136"/>
    </source>
</evidence>
<keyword evidence="6" id="KW-0597">Phosphoprotein</keyword>
<dbReference type="GO" id="GO:0017056">
    <property type="term" value="F:structural constituent of nuclear pore"/>
    <property type="evidence" value="ECO:0007669"/>
    <property type="project" value="UniProtKB-UniRule"/>
</dbReference>
<evidence type="ECO:0000256" key="3">
    <source>
        <dbReference type="ARBA" id="ARBA00022448"/>
    </source>
</evidence>
<feature type="compositionally biased region" description="Polar residues" evidence="20">
    <location>
        <begin position="65"/>
        <end position="98"/>
    </location>
</feature>
<dbReference type="Pfam" id="PF04121">
    <property type="entry name" value="Nup84_Nup100"/>
    <property type="match status" value="1"/>
</dbReference>
<keyword evidence="11 18" id="KW-0811">Translocation</keyword>
<keyword evidence="10" id="KW-0007">Acetylation</keyword>
<evidence type="ECO:0000313" key="22">
    <source>
        <dbReference type="Proteomes" id="UP001152795"/>
    </source>
</evidence>
<evidence type="ECO:0000256" key="5">
    <source>
        <dbReference type="ARBA" id="ARBA00022481"/>
    </source>
</evidence>
<evidence type="ECO:0000256" key="17">
    <source>
        <dbReference type="ARBA" id="ARBA00063956"/>
    </source>
</evidence>
<keyword evidence="19" id="KW-0175">Coiled coil</keyword>
<keyword evidence="4" id="KW-0158">Chromosome</keyword>
<organism evidence="21 22">
    <name type="scientific">Paramuricea clavata</name>
    <name type="common">Red gorgonian</name>
    <name type="synonym">Violescent sea-whip</name>
    <dbReference type="NCBI Taxonomy" id="317549"/>
    <lineage>
        <taxon>Eukaryota</taxon>
        <taxon>Metazoa</taxon>
        <taxon>Cnidaria</taxon>
        <taxon>Anthozoa</taxon>
        <taxon>Octocorallia</taxon>
        <taxon>Malacalcyonacea</taxon>
        <taxon>Plexauridae</taxon>
        <taxon>Paramuricea</taxon>
    </lineage>
</organism>